<feature type="compositionally biased region" description="Basic residues" evidence="1">
    <location>
        <begin position="186"/>
        <end position="195"/>
    </location>
</feature>
<reference evidence="2 3" key="1">
    <citation type="submission" date="2023-06" db="EMBL/GenBank/DDBJ databases">
        <title>Black Yeasts Isolated from many extreme environments.</title>
        <authorList>
            <person name="Coleine C."/>
            <person name="Stajich J.E."/>
            <person name="Selbmann L."/>
        </authorList>
    </citation>
    <scope>NUCLEOTIDE SEQUENCE [LARGE SCALE GENOMIC DNA]</scope>
    <source>
        <strain evidence="2 3">CCFEE 5887</strain>
    </source>
</reference>
<dbReference type="AlphaFoldDB" id="A0AAV9PT62"/>
<evidence type="ECO:0000256" key="1">
    <source>
        <dbReference type="SAM" id="MobiDB-lite"/>
    </source>
</evidence>
<accession>A0AAV9PT62</accession>
<dbReference type="EMBL" id="JAXLQG010000040">
    <property type="protein sequence ID" value="KAK5527611.1"/>
    <property type="molecule type" value="Genomic_DNA"/>
</dbReference>
<feature type="compositionally biased region" description="Polar residues" evidence="1">
    <location>
        <begin position="156"/>
        <end position="185"/>
    </location>
</feature>
<organism evidence="2 3">
    <name type="scientific">Vermiconidia calcicola</name>
    <dbReference type="NCBI Taxonomy" id="1690605"/>
    <lineage>
        <taxon>Eukaryota</taxon>
        <taxon>Fungi</taxon>
        <taxon>Dikarya</taxon>
        <taxon>Ascomycota</taxon>
        <taxon>Pezizomycotina</taxon>
        <taxon>Dothideomycetes</taxon>
        <taxon>Dothideomycetidae</taxon>
        <taxon>Mycosphaerellales</taxon>
        <taxon>Extremaceae</taxon>
        <taxon>Vermiconidia</taxon>
    </lineage>
</organism>
<name>A0AAV9PT62_9PEZI</name>
<evidence type="ECO:0000313" key="3">
    <source>
        <dbReference type="Proteomes" id="UP001345827"/>
    </source>
</evidence>
<comment type="caution">
    <text evidence="2">The sequence shown here is derived from an EMBL/GenBank/DDBJ whole genome shotgun (WGS) entry which is preliminary data.</text>
</comment>
<proteinExistence type="predicted"/>
<feature type="region of interest" description="Disordered" evidence="1">
    <location>
        <begin position="139"/>
        <end position="208"/>
    </location>
</feature>
<evidence type="ECO:0000313" key="2">
    <source>
        <dbReference type="EMBL" id="KAK5527611.1"/>
    </source>
</evidence>
<dbReference type="Proteomes" id="UP001345827">
    <property type="component" value="Unassembled WGS sequence"/>
</dbReference>
<protein>
    <submittedName>
        <fullName evidence="2">Uncharacterized protein</fullName>
    </submittedName>
</protein>
<gene>
    <name evidence="2" type="ORF">LTR25_011026</name>
</gene>
<keyword evidence="3" id="KW-1185">Reference proteome</keyword>
<sequence>MTFPPFFQIQNLIHYLLKPTRGLFFDYDLYASDQPALVEVTRQQEDTQREGDQGRDKHSLVCEDANKKDVFQVEETTTQGTHAFENQKMNGIHDPAANEIAQALVNGRCSSDGSQIHADINIVDPLLACDDRVTAEHVPQARSDQILGDLPRRTRGTQSSPSSTAGRQEQSAQDPPSAPDQIQRSSGKKQPKRKQQDKLQGNPANRPIMWPQIAPIDWKTACLDEVLQRFTVQAGKFASQTKRMQYLADLYIYFGGPHAIQQIRDAFSALWSAGKLDCTTVGDAGVVMKPVFA</sequence>